<dbReference type="FunCoup" id="H1XU02">
    <property type="interactions" value="444"/>
</dbReference>
<keyword evidence="12 16" id="KW-0460">Magnesium</keyword>
<evidence type="ECO:0000256" key="10">
    <source>
        <dbReference type="ARBA" id="ARBA00022777"/>
    </source>
</evidence>
<feature type="domain" description="Pyruvate kinase C-terminal" evidence="18">
    <location>
        <begin position="360"/>
        <end position="471"/>
    </location>
</feature>
<dbReference type="Proteomes" id="UP000004671">
    <property type="component" value="Chromosome"/>
</dbReference>
<dbReference type="Proteomes" id="UP000183868">
    <property type="component" value="Chromosome"/>
</dbReference>
<dbReference type="InterPro" id="IPR015795">
    <property type="entry name" value="Pyrv_Knase_C"/>
</dbReference>
<dbReference type="GO" id="GO:0005524">
    <property type="term" value="F:ATP binding"/>
    <property type="evidence" value="ECO:0007669"/>
    <property type="project" value="UniProtKB-KW"/>
</dbReference>
<evidence type="ECO:0000313" key="22">
    <source>
        <dbReference type="Proteomes" id="UP000183868"/>
    </source>
</evidence>
<evidence type="ECO:0000256" key="15">
    <source>
        <dbReference type="NCBIfam" id="TIGR01064"/>
    </source>
</evidence>
<proteinExistence type="inferred from homology"/>
<dbReference type="SUPFAM" id="SSF50800">
    <property type="entry name" value="PK beta-barrel domain-like"/>
    <property type="match status" value="1"/>
</dbReference>
<keyword evidence="10 16" id="KW-0418">Kinase</keyword>
<evidence type="ECO:0000313" key="21">
    <source>
        <dbReference type="Proteomes" id="UP000004671"/>
    </source>
</evidence>
<evidence type="ECO:0000313" key="20">
    <source>
        <dbReference type="EMBL" id="EHO40445.1"/>
    </source>
</evidence>
<evidence type="ECO:0000259" key="17">
    <source>
        <dbReference type="Pfam" id="PF00224"/>
    </source>
</evidence>
<evidence type="ECO:0000256" key="14">
    <source>
        <dbReference type="ARBA" id="ARBA00023317"/>
    </source>
</evidence>
<evidence type="ECO:0000259" key="18">
    <source>
        <dbReference type="Pfam" id="PF02887"/>
    </source>
</evidence>
<evidence type="ECO:0000256" key="8">
    <source>
        <dbReference type="ARBA" id="ARBA00022723"/>
    </source>
</evidence>
<dbReference type="GO" id="GO:0016301">
    <property type="term" value="F:kinase activity"/>
    <property type="evidence" value="ECO:0007669"/>
    <property type="project" value="UniProtKB-KW"/>
</dbReference>
<dbReference type="Pfam" id="PF00224">
    <property type="entry name" value="PK"/>
    <property type="match status" value="1"/>
</dbReference>
<evidence type="ECO:0000256" key="16">
    <source>
        <dbReference type="RuleBase" id="RU000504"/>
    </source>
</evidence>
<comment type="cofactor">
    <cofactor evidence="1">
        <name>Mg(2+)</name>
        <dbReference type="ChEBI" id="CHEBI:18420"/>
    </cofactor>
</comment>
<evidence type="ECO:0000256" key="7">
    <source>
        <dbReference type="ARBA" id="ARBA00022679"/>
    </source>
</evidence>
<evidence type="ECO:0000256" key="2">
    <source>
        <dbReference type="ARBA" id="ARBA00001958"/>
    </source>
</evidence>
<dbReference type="AlphaFoldDB" id="H1XU02"/>
<protein>
    <recommendedName>
        <fullName evidence="6 15">Pyruvate kinase</fullName>
        <ecNumber evidence="5 15">2.7.1.40</ecNumber>
    </recommendedName>
</protein>
<evidence type="ECO:0000256" key="3">
    <source>
        <dbReference type="ARBA" id="ARBA00004997"/>
    </source>
</evidence>
<dbReference type="RefSeq" id="WP_006927427.1">
    <property type="nucleotide sequence ID" value="NZ_CM001402.1"/>
</dbReference>
<dbReference type="NCBIfam" id="TIGR01064">
    <property type="entry name" value="pyruv_kin"/>
    <property type="match status" value="1"/>
</dbReference>
<dbReference type="NCBIfam" id="NF004491">
    <property type="entry name" value="PRK05826.1"/>
    <property type="match status" value="1"/>
</dbReference>
<keyword evidence="13 16" id="KW-0324">Glycolysis</keyword>
<dbReference type="HOGENOM" id="CLU_015439_0_2_0"/>
<keyword evidence="11" id="KW-0067">ATP-binding</keyword>
<keyword evidence="21" id="KW-1185">Reference proteome</keyword>
<dbReference type="eggNOG" id="COG0469">
    <property type="taxonomic scope" value="Bacteria"/>
</dbReference>
<keyword evidence="9" id="KW-0547">Nucleotide-binding</keyword>
<keyword evidence="8" id="KW-0479">Metal-binding</keyword>
<dbReference type="EMBL" id="CP018099">
    <property type="protein sequence ID" value="APF16907.1"/>
    <property type="molecule type" value="Genomic_DNA"/>
</dbReference>
<dbReference type="Gene3D" id="3.20.20.60">
    <property type="entry name" value="Phosphoenolpyruvate-binding domains"/>
    <property type="match status" value="1"/>
</dbReference>
<dbReference type="SUPFAM" id="SSF52935">
    <property type="entry name" value="PK C-terminal domain-like"/>
    <property type="match status" value="1"/>
</dbReference>
<gene>
    <name evidence="19" type="ORF">Cabys_156</name>
    <name evidence="20" type="ORF">Calab_0807</name>
</gene>
<dbReference type="PRINTS" id="PR01050">
    <property type="entry name" value="PYRUVTKNASE"/>
</dbReference>
<evidence type="ECO:0000256" key="13">
    <source>
        <dbReference type="ARBA" id="ARBA00023152"/>
    </source>
</evidence>
<dbReference type="GO" id="GO:0004743">
    <property type="term" value="F:pyruvate kinase activity"/>
    <property type="evidence" value="ECO:0007669"/>
    <property type="project" value="UniProtKB-UniRule"/>
</dbReference>
<reference evidence="19 22" key="2">
    <citation type="submission" date="2016-11" db="EMBL/GenBank/DDBJ databases">
        <title>Genomic analysis of Caldithrix abyssi and proposal of a novel bacterial phylum Caldithrichaeota.</title>
        <authorList>
            <person name="Kublanov I."/>
            <person name="Sigalova O."/>
            <person name="Gavrilov S."/>
            <person name="Lebedinsky A."/>
            <person name="Ivanova N."/>
            <person name="Daum C."/>
            <person name="Reddy T."/>
            <person name="Klenk H.P."/>
            <person name="Goker M."/>
            <person name="Reva O."/>
            <person name="Miroshnichenko M."/>
            <person name="Kyprides N."/>
            <person name="Woyke T."/>
            <person name="Gelfand M."/>
        </authorList>
    </citation>
    <scope>NUCLEOTIDE SEQUENCE [LARGE SCALE GENOMIC DNA]</scope>
    <source>
        <strain evidence="19 22">LF13</strain>
    </source>
</reference>
<dbReference type="InterPro" id="IPR001697">
    <property type="entry name" value="Pyr_Knase"/>
</dbReference>
<dbReference type="KEGG" id="caby:Cabys_156"/>
<dbReference type="SUPFAM" id="SSF51621">
    <property type="entry name" value="Phosphoenolpyruvate/pyruvate domain"/>
    <property type="match status" value="1"/>
</dbReference>
<dbReference type="Pfam" id="PF02887">
    <property type="entry name" value="PK_C"/>
    <property type="match status" value="1"/>
</dbReference>
<dbReference type="PaxDb" id="880073-Calab_0807"/>
<dbReference type="FunFam" id="2.40.33.10:FF:000001">
    <property type="entry name" value="Pyruvate kinase"/>
    <property type="match status" value="1"/>
</dbReference>
<name>H1XU02_CALAY</name>
<dbReference type="InterPro" id="IPR015806">
    <property type="entry name" value="Pyrv_Knase_insert_dom_sf"/>
</dbReference>
<evidence type="ECO:0000256" key="5">
    <source>
        <dbReference type="ARBA" id="ARBA00012142"/>
    </source>
</evidence>
<dbReference type="InterPro" id="IPR015813">
    <property type="entry name" value="Pyrv/PenolPyrv_kinase-like_dom"/>
</dbReference>
<dbReference type="InterPro" id="IPR018209">
    <property type="entry name" value="Pyrv_Knase_AS"/>
</dbReference>
<organism evidence="20 21">
    <name type="scientific">Caldithrix abyssi DSM 13497</name>
    <dbReference type="NCBI Taxonomy" id="880073"/>
    <lineage>
        <taxon>Bacteria</taxon>
        <taxon>Pseudomonadati</taxon>
        <taxon>Calditrichota</taxon>
        <taxon>Calditrichia</taxon>
        <taxon>Calditrichales</taxon>
        <taxon>Calditrichaceae</taxon>
        <taxon>Caldithrix</taxon>
    </lineage>
</organism>
<dbReference type="GO" id="GO:0000287">
    <property type="term" value="F:magnesium ion binding"/>
    <property type="evidence" value="ECO:0007669"/>
    <property type="project" value="UniProtKB-UniRule"/>
</dbReference>
<comment type="catalytic activity">
    <reaction evidence="16">
        <text>pyruvate + ATP = phosphoenolpyruvate + ADP + H(+)</text>
        <dbReference type="Rhea" id="RHEA:18157"/>
        <dbReference type="ChEBI" id="CHEBI:15361"/>
        <dbReference type="ChEBI" id="CHEBI:15378"/>
        <dbReference type="ChEBI" id="CHEBI:30616"/>
        <dbReference type="ChEBI" id="CHEBI:58702"/>
        <dbReference type="ChEBI" id="CHEBI:456216"/>
        <dbReference type="EC" id="2.7.1.40"/>
    </reaction>
</comment>
<dbReference type="Gene3D" id="3.40.1380.20">
    <property type="entry name" value="Pyruvate kinase, C-terminal domain"/>
    <property type="match status" value="1"/>
</dbReference>
<dbReference type="InterPro" id="IPR015793">
    <property type="entry name" value="Pyrv_Knase_brl"/>
</dbReference>
<dbReference type="InterPro" id="IPR011037">
    <property type="entry name" value="Pyrv_Knase-like_insert_dom_sf"/>
</dbReference>
<dbReference type="PANTHER" id="PTHR11817">
    <property type="entry name" value="PYRUVATE KINASE"/>
    <property type="match status" value="1"/>
</dbReference>
<keyword evidence="7 16" id="KW-0808">Transferase</keyword>
<dbReference type="UniPathway" id="UPA00109">
    <property type="reaction ID" value="UER00188"/>
</dbReference>
<dbReference type="InterPro" id="IPR040442">
    <property type="entry name" value="Pyrv_kinase-like_dom_sf"/>
</dbReference>
<evidence type="ECO:0000313" key="19">
    <source>
        <dbReference type="EMBL" id="APF16907.1"/>
    </source>
</evidence>
<sequence length="474" mass="52607">MQAFFDHKAKIICTIGPASEDEDTLRKIIQAGMDVARLNFSHGTHEEHRQKIERIRKVAAALGKPVAIMQDLQGPKIRIGRFKNPPVNLKPGNTFTITTRPILGDQSQVSTTYQNLPNDVKPGDVILVNDGLIKLRVQSKNATDVVCEVVNGGSLYDRRGINLPGVHISEPSLTDKDKEDVLFGLQQGIDYVALSFVRDAESIHELRAFMGERAVPIIAKLEKPEALENLEAIIDASDGVMVARGDLGVEISTEKVPSVQKTIIEKCMLKNKPVITATQMLDSMMVHPIPTRAEAADVANAIYDGSDAVMLSGETAFGSYPIESVKTMNNIIKESEKHQQFFRLKPDDRIENLLQDFPTSVCHSAYHSAFEIKARFIVVLTRSGFTALKMSNFRPEAPILALTTSPHTYRKMSLYWGVVPVLIENELFLTEDLSELEQMLKSGNWVKRSDRLVIIAGSSRQQGGTNLLRLHQVS</sequence>
<evidence type="ECO:0000256" key="1">
    <source>
        <dbReference type="ARBA" id="ARBA00001946"/>
    </source>
</evidence>
<dbReference type="NCBIfam" id="NF004978">
    <property type="entry name" value="PRK06354.1"/>
    <property type="match status" value="1"/>
</dbReference>
<comment type="similarity">
    <text evidence="4 16">Belongs to the pyruvate kinase family.</text>
</comment>
<dbReference type="EC" id="2.7.1.40" evidence="5 15"/>
<accession>H1XU02</accession>
<evidence type="ECO:0000256" key="6">
    <source>
        <dbReference type="ARBA" id="ARBA00018587"/>
    </source>
</evidence>
<dbReference type="FunFam" id="3.20.20.60:FF:000025">
    <property type="entry name" value="Pyruvate kinase"/>
    <property type="match status" value="1"/>
</dbReference>
<dbReference type="GO" id="GO:0030955">
    <property type="term" value="F:potassium ion binding"/>
    <property type="evidence" value="ECO:0007669"/>
    <property type="project" value="UniProtKB-UniRule"/>
</dbReference>
<evidence type="ECO:0000256" key="9">
    <source>
        <dbReference type="ARBA" id="ARBA00022741"/>
    </source>
</evidence>
<keyword evidence="14 20" id="KW-0670">Pyruvate</keyword>
<comment type="pathway">
    <text evidence="3 16">Carbohydrate degradation; glycolysis; pyruvate from D-glyceraldehyde 3-phosphate: step 5/5.</text>
</comment>
<dbReference type="InterPro" id="IPR036918">
    <property type="entry name" value="Pyrv_Knase_C_sf"/>
</dbReference>
<evidence type="ECO:0000256" key="11">
    <source>
        <dbReference type="ARBA" id="ARBA00022840"/>
    </source>
</evidence>
<dbReference type="STRING" id="880073.Cabys_156"/>
<evidence type="ECO:0000256" key="12">
    <source>
        <dbReference type="ARBA" id="ARBA00022842"/>
    </source>
</evidence>
<dbReference type="PROSITE" id="PS00110">
    <property type="entry name" value="PYRUVATE_KINASE"/>
    <property type="match status" value="1"/>
</dbReference>
<feature type="domain" description="Pyruvate kinase barrel" evidence="17">
    <location>
        <begin position="8"/>
        <end position="325"/>
    </location>
</feature>
<dbReference type="OrthoDB" id="9812123at2"/>
<dbReference type="Gene3D" id="2.40.33.10">
    <property type="entry name" value="PK beta-barrel domain-like"/>
    <property type="match status" value="1"/>
</dbReference>
<evidence type="ECO:0000256" key="4">
    <source>
        <dbReference type="ARBA" id="ARBA00008663"/>
    </source>
</evidence>
<dbReference type="EMBL" id="CM001402">
    <property type="protein sequence ID" value="EHO40445.1"/>
    <property type="molecule type" value="Genomic_DNA"/>
</dbReference>
<reference evidence="20 21" key="1">
    <citation type="submission" date="2011-09" db="EMBL/GenBank/DDBJ databases">
        <title>The permanent draft genome of Caldithrix abyssi DSM 13497.</title>
        <authorList>
            <consortium name="US DOE Joint Genome Institute (JGI-PGF)"/>
            <person name="Lucas S."/>
            <person name="Han J."/>
            <person name="Lapidus A."/>
            <person name="Bruce D."/>
            <person name="Goodwin L."/>
            <person name="Pitluck S."/>
            <person name="Peters L."/>
            <person name="Kyrpides N."/>
            <person name="Mavromatis K."/>
            <person name="Ivanova N."/>
            <person name="Mikhailova N."/>
            <person name="Chertkov O."/>
            <person name="Detter J.C."/>
            <person name="Tapia R."/>
            <person name="Han C."/>
            <person name="Land M."/>
            <person name="Hauser L."/>
            <person name="Markowitz V."/>
            <person name="Cheng J.-F."/>
            <person name="Hugenholtz P."/>
            <person name="Woyke T."/>
            <person name="Wu D."/>
            <person name="Spring S."/>
            <person name="Brambilla E."/>
            <person name="Klenk H.-P."/>
            <person name="Eisen J.A."/>
        </authorList>
    </citation>
    <scope>NUCLEOTIDE SEQUENCE [LARGE SCALE GENOMIC DNA]</scope>
    <source>
        <strain evidence="20 21">DSM 13497</strain>
    </source>
</reference>
<comment type="cofactor">
    <cofactor evidence="2">
        <name>K(+)</name>
        <dbReference type="ChEBI" id="CHEBI:29103"/>
    </cofactor>
</comment>